<dbReference type="Proteomes" id="UP000001915">
    <property type="component" value="Chromosome"/>
</dbReference>
<dbReference type="AlphaFoldDB" id="D5U900"/>
<dbReference type="HOGENOM" id="CLU_3266665_0_0_12"/>
<evidence type="ECO:0000256" key="1">
    <source>
        <dbReference type="SAM" id="Phobius"/>
    </source>
</evidence>
<evidence type="ECO:0000313" key="2">
    <source>
        <dbReference type="EMBL" id="ADG71173.1"/>
    </source>
</evidence>
<protein>
    <submittedName>
        <fullName evidence="2">Uncharacterized protein</fullName>
    </submittedName>
</protein>
<proteinExistence type="predicted"/>
<feature type="transmembrane region" description="Helical" evidence="1">
    <location>
        <begin position="6"/>
        <end position="30"/>
    </location>
</feature>
<dbReference type="EMBL" id="CP001959">
    <property type="protein sequence ID" value="ADG71173.1"/>
    <property type="molecule type" value="Genomic_DNA"/>
</dbReference>
<keyword evidence="1" id="KW-0812">Transmembrane</keyword>
<gene>
    <name evidence="2" type="ordered locus">Bmur_1078</name>
</gene>
<dbReference type="KEGG" id="brm:Bmur_1078"/>
<name>D5U900_BRAM5</name>
<organism evidence="2 3">
    <name type="scientific">Brachyspira murdochii (strain ATCC 51284 / DSM 12563 / 56-150)</name>
    <name type="common">Serpulina murdochii</name>
    <dbReference type="NCBI Taxonomy" id="526224"/>
    <lineage>
        <taxon>Bacteria</taxon>
        <taxon>Pseudomonadati</taxon>
        <taxon>Spirochaetota</taxon>
        <taxon>Spirochaetia</taxon>
        <taxon>Brachyspirales</taxon>
        <taxon>Brachyspiraceae</taxon>
        <taxon>Brachyspira</taxon>
    </lineage>
</organism>
<sequence length="36" mass="4092">MTGSWLMDYFIYGCIILMIVPIAACILRALKNSKKN</sequence>
<accession>D5U900</accession>
<reference evidence="2 3" key="1">
    <citation type="journal article" date="2010" name="Stand. Genomic Sci.">
        <title>Complete genome sequence of Brachyspira murdochii type strain (56-150).</title>
        <authorList>
            <person name="Pati A."/>
            <person name="Sikorski J."/>
            <person name="Gronow S."/>
            <person name="Munk C."/>
            <person name="Lapidus A."/>
            <person name="Copeland A."/>
            <person name="Glavina Del Tio T."/>
            <person name="Nolan M."/>
            <person name="Lucas S."/>
            <person name="Chen F."/>
            <person name="Tice H."/>
            <person name="Cheng J.F."/>
            <person name="Han C."/>
            <person name="Detter J.C."/>
            <person name="Bruce D."/>
            <person name="Tapia R."/>
            <person name="Goodwin L."/>
            <person name="Pitluck S."/>
            <person name="Liolios K."/>
            <person name="Ivanova N."/>
            <person name="Mavromatis K."/>
            <person name="Mikhailova N."/>
            <person name="Chen A."/>
            <person name="Palaniappan K."/>
            <person name="Land M."/>
            <person name="Hauser L."/>
            <person name="Chang Y.J."/>
            <person name="Jeffries C.D."/>
            <person name="Spring S."/>
            <person name="Rohde M."/>
            <person name="Goker M."/>
            <person name="Bristow J."/>
            <person name="Eisen J.A."/>
            <person name="Markowitz V."/>
            <person name="Hugenholtz P."/>
            <person name="Kyrpides N.C."/>
            <person name="Klenk H.P."/>
        </authorList>
    </citation>
    <scope>NUCLEOTIDE SEQUENCE [LARGE SCALE GENOMIC DNA]</scope>
    <source>
        <strain evidence="3">ATCC 51284 / DSM 12563 / 56-150</strain>
    </source>
</reference>
<keyword evidence="1" id="KW-0472">Membrane</keyword>
<keyword evidence="1" id="KW-1133">Transmembrane helix</keyword>
<evidence type="ECO:0000313" key="3">
    <source>
        <dbReference type="Proteomes" id="UP000001915"/>
    </source>
</evidence>